<evidence type="ECO:0000313" key="2">
    <source>
        <dbReference type="EMBL" id="KAK7352785.1"/>
    </source>
</evidence>
<name>A0AAN9MDD7_PHACN</name>
<proteinExistence type="predicted"/>
<evidence type="ECO:0000256" key="1">
    <source>
        <dbReference type="SAM" id="MobiDB-lite"/>
    </source>
</evidence>
<evidence type="ECO:0000313" key="3">
    <source>
        <dbReference type="Proteomes" id="UP001374584"/>
    </source>
</evidence>
<feature type="compositionally biased region" description="Basic and acidic residues" evidence="1">
    <location>
        <begin position="1"/>
        <end position="32"/>
    </location>
</feature>
<sequence length="533" mass="58399">MSRSRDEKPPLVQTERRVRLDKSQAGFYHKDAGNQYPGPSRNNQNKKDSGKGKKGKDKEMWREVNKKQVTDKMSYVNAHHRRHLWRILFFAEEGGDDAENQRGGKAKREEGNGSCNTNKEKLRHNAFAKKSALSAPFVVNAACSDYPIQEAIANLIVVVGNSLDSKAKPCIVLGQSDGNTKAHLKRDSAQAAHLCFSDSQSEVGGFEMEVADVGVERMEEGVEIVVGTPLGSKAKPMVVLGHSVGNKKAKSGMDSETNPCNSNSATHPVTGGVRRLMVNPIRTFEGSEGDVLEVFRKNNVLDGMEVTKGCDFLASVLCDDEVGEGRAADLVVPIEGNQFFPTSPLGVIPNNVSLNNGGDGVRYDEAGLAGMEARNLTDGIEGGAEGKKIFTWHRVQRRRYLWELEANCDQNRSKLKGVLVNTHTTTPSSSKCYEDVVSRCRGGEVGALNEDPEICSPWQKEVQGIQNLLRIFELACCPDTISCGLGRLIRVWERDGLKCIILENVMHSSASRYLCLGEGTFAYGFVFVSKMVG</sequence>
<comment type="caution">
    <text evidence="2">The sequence shown here is derived from an EMBL/GenBank/DDBJ whole genome shotgun (WGS) entry which is preliminary data.</text>
</comment>
<gene>
    <name evidence="2" type="ORF">VNO80_18213</name>
</gene>
<dbReference type="AlphaFoldDB" id="A0AAN9MDD7"/>
<dbReference type="EMBL" id="JAYMYR010000007">
    <property type="protein sequence ID" value="KAK7352785.1"/>
    <property type="molecule type" value="Genomic_DNA"/>
</dbReference>
<feature type="region of interest" description="Disordered" evidence="1">
    <location>
        <begin position="1"/>
        <end position="61"/>
    </location>
</feature>
<reference evidence="2 3" key="1">
    <citation type="submission" date="2024-01" db="EMBL/GenBank/DDBJ databases">
        <title>The genomes of 5 underutilized Papilionoideae crops provide insights into root nodulation and disease resistanc.</title>
        <authorList>
            <person name="Jiang F."/>
        </authorList>
    </citation>
    <scope>NUCLEOTIDE SEQUENCE [LARGE SCALE GENOMIC DNA]</scope>
    <source>
        <strain evidence="2">JINMINGXINNONG_FW02</strain>
        <tissue evidence="2">Leaves</tissue>
    </source>
</reference>
<organism evidence="2 3">
    <name type="scientific">Phaseolus coccineus</name>
    <name type="common">Scarlet runner bean</name>
    <name type="synonym">Phaseolus multiflorus</name>
    <dbReference type="NCBI Taxonomy" id="3886"/>
    <lineage>
        <taxon>Eukaryota</taxon>
        <taxon>Viridiplantae</taxon>
        <taxon>Streptophyta</taxon>
        <taxon>Embryophyta</taxon>
        <taxon>Tracheophyta</taxon>
        <taxon>Spermatophyta</taxon>
        <taxon>Magnoliopsida</taxon>
        <taxon>eudicotyledons</taxon>
        <taxon>Gunneridae</taxon>
        <taxon>Pentapetalae</taxon>
        <taxon>rosids</taxon>
        <taxon>fabids</taxon>
        <taxon>Fabales</taxon>
        <taxon>Fabaceae</taxon>
        <taxon>Papilionoideae</taxon>
        <taxon>50 kb inversion clade</taxon>
        <taxon>NPAAA clade</taxon>
        <taxon>indigoferoid/millettioid clade</taxon>
        <taxon>Phaseoleae</taxon>
        <taxon>Phaseolus</taxon>
    </lineage>
</organism>
<feature type="compositionally biased region" description="Basic and acidic residues" evidence="1">
    <location>
        <begin position="45"/>
        <end position="61"/>
    </location>
</feature>
<protein>
    <submittedName>
        <fullName evidence="2">Uncharacterized protein</fullName>
    </submittedName>
</protein>
<feature type="region of interest" description="Disordered" evidence="1">
    <location>
        <begin position="246"/>
        <end position="268"/>
    </location>
</feature>
<feature type="compositionally biased region" description="Polar residues" evidence="1">
    <location>
        <begin position="254"/>
        <end position="267"/>
    </location>
</feature>
<dbReference type="Proteomes" id="UP001374584">
    <property type="component" value="Unassembled WGS sequence"/>
</dbReference>
<accession>A0AAN9MDD7</accession>
<keyword evidence="3" id="KW-1185">Reference proteome</keyword>
<feature type="region of interest" description="Disordered" evidence="1">
    <location>
        <begin position="96"/>
        <end position="118"/>
    </location>
</feature>
<feature type="compositionally biased region" description="Basic and acidic residues" evidence="1">
    <location>
        <begin position="99"/>
        <end position="111"/>
    </location>
</feature>